<organism evidence="3">
    <name type="scientific">Helicotheca tamesis</name>
    <dbReference type="NCBI Taxonomy" id="374047"/>
    <lineage>
        <taxon>Eukaryota</taxon>
        <taxon>Sar</taxon>
        <taxon>Stramenopiles</taxon>
        <taxon>Ochrophyta</taxon>
        <taxon>Bacillariophyta</taxon>
        <taxon>Mediophyceae</taxon>
        <taxon>Lithodesmiophycidae</taxon>
        <taxon>Lithodesmiales</taxon>
        <taxon>Lithodesmiaceae</taxon>
        <taxon>Helicotheca</taxon>
    </lineage>
</organism>
<dbReference type="PANTHER" id="PTHR45978">
    <property type="entry name" value="SPX DOMAIN-CONTAINING PROTEIN 3"/>
    <property type="match status" value="1"/>
</dbReference>
<evidence type="ECO:0000256" key="1">
    <source>
        <dbReference type="SAM" id="MobiDB-lite"/>
    </source>
</evidence>
<feature type="compositionally biased region" description="Basic and acidic residues" evidence="1">
    <location>
        <begin position="191"/>
        <end position="249"/>
    </location>
</feature>
<reference evidence="3" key="1">
    <citation type="submission" date="2021-01" db="EMBL/GenBank/DDBJ databases">
        <authorList>
            <person name="Corre E."/>
            <person name="Pelletier E."/>
            <person name="Niang G."/>
            <person name="Scheremetjew M."/>
            <person name="Finn R."/>
            <person name="Kale V."/>
            <person name="Holt S."/>
            <person name="Cochrane G."/>
            <person name="Meng A."/>
            <person name="Brown T."/>
            <person name="Cohen L."/>
        </authorList>
    </citation>
    <scope>NUCLEOTIDE SEQUENCE</scope>
    <source>
        <strain evidence="3">CCMP826</strain>
    </source>
</reference>
<feature type="region of interest" description="Disordered" evidence="1">
    <location>
        <begin position="163"/>
        <end position="249"/>
    </location>
</feature>
<sequence length="249" mass="28250">MIREERVREGMAIMKKPNSIMVSEKWTLLGKSLYRLYKDLLLLETFAIMTYCSFSKILKKHDKVTGYNTRNAFMANVVNKANFTNYPIVLEMINRCQTLYEEVSEHLVSEGKEVLYEDERLFINMIQKLNSQVIDTAKTEGTLDLSGMKESNDKHQGLTSATISLGEMQRSKSSPGPENSDTAATSSLKSLVEDMDAKVAHVSDESRLSHPDAKKDGCEDSPDNSRKRSSEELPNSKRENEISQKRPRT</sequence>
<feature type="domain" description="SPX" evidence="2">
    <location>
        <begin position="1"/>
        <end position="75"/>
    </location>
</feature>
<name>A0A7S2E3B1_9STRA</name>
<evidence type="ECO:0000313" key="3">
    <source>
        <dbReference type="EMBL" id="CAD9471995.1"/>
    </source>
</evidence>
<proteinExistence type="predicted"/>
<dbReference type="GO" id="GO:0016036">
    <property type="term" value="P:cellular response to phosphate starvation"/>
    <property type="evidence" value="ECO:0007669"/>
    <property type="project" value="InterPro"/>
</dbReference>
<dbReference type="AlphaFoldDB" id="A0A7S2E3B1"/>
<dbReference type="InterPro" id="IPR031142">
    <property type="entry name" value="SPX_prot"/>
</dbReference>
<dbReference type="Pfam" id="PF03105">
    <property type="entry name" value="SPX"/>
    <property type="match status" value="1"/>
</dbReference>
<evidence type="ECO:0000259" key="2">
    <source>
        <dbReference type="PROSITE" id="PS51382"/>
    </source>
</evidence>
<protein>
    <recommendedName>
        <fullName evidence="2">SPX domain-containing protein</fullName>
    </recommendedName>
</protein>
<accession>A0A7S2E3B1</accession>
<feature type="compositionally biased region" description="Polar residues" evidence="1">
    <location>
        <begin position="171"/>
        <end position="189"/>
    </location>
</feature>
<dbReference type="PROSITE" id="PS51382">
    <property type="entry name" value="SPX"/>
    <property type="match status" value="1"/>
</dbReference>
<gene>
    <name evidence="3" type="ORF">HTAM1171_LOCUS1509</name>
</gene>
<dbReference type="PANTHER" id="PTHR45978:SF7">
    <property type="entry name" value="SPX DOMAIN-CONTAINING PROTEIN 4"/>
    <property type="match status" value="1"/>
</dbReference>
<dbReference type="EMBL" id="HBGV01002459">
    <property type="protein sequence ID" value="CAD9471995.1"/>
    <property type="molecule type" value="Transcribed_RNA"/>
</dbReference>
<dbReference type="InterPro" id="IPR004331">
    <property type="entry name" value="SPX_dom"/>
</dbReference>